<feature type="domain" description="H repeat-associated protein N-terminal" evidence="1">
    <location>
        <begin position="2"/>
        <end position="69"/>
    </location>
</feature>
<gene>
    <name evidence="2" type="ORF">F4V91_32700</name>
</gene>
<dbReference type="Proteomes" id="UP000386575">
    <property type="component" value="Unassembled WGS sequence"/>
</dbReference>
<dbReference type="InterPro" id="IPR032806">
    <property type="entry name" value="YbfD_N"/>
</dbReference>
<name>A0A6A1TH48_NEOGA</name>
<reference evidence="2 3" key="1">
    <citation type="submission" date="2019-09" db="EMBL/GenBank/DDBJ databases">
        <title>Genome sequencing of Ng87 strain.</title>
        <authorList>
            <person name="Karasev E.S."/>
            <person name="Andronov E."/>
        </authorList>
    </citation>
    <scope>NUCLEOTIDE SEQUENCE [LARGE SCALE GENOMIC DNA]</scope>
    <source>
        <strain evidence="2 3">Ng87</strain>
    </source>
</reference>
<dbReference type="AlphaFoldDB" id="A0A6A1TH48"/>
<organism evidence="2 3">
    <name type="scientific">Neorhizobium galegae</name>
    <name type="common">Rhizobium galegae</name>
    <dbReference type="NCBI Taxonomy" id="399"/>
    <lineage>
        <taxon>Bacteria</taxon>
        <taxon>Pseudomonadati</taxon>
        <taxon>Pseudomonadota</taxon>
        <taxon>Alphaproteobacteria</taxon>
        <taxon>Hyphomicrobiales</taxon>
        <taxon>Rhizobiaceae</taxon>
        <taxon>Rhizobium/Agrobacterium group</taxon>
        <taxon>Neorhizobium</taxon>
    </lineage>
</organism>
<comment type="caution">
    <text evidence="2">The sequence shown here is derived from an EMBL/GenBank/DDBJ whole genome shotgun (WGS) entry which is preliminary data.</text>
</comment>
<accession>A0A6A1TH48</accession>
<protein>
    <submittedName>
        <fullName evidence="2">Transposase family protein</fullName>
    </submittedName>
</protein>
<evidence type="ECO:0000313" key="2">
    <source>
        <dbReference type="EMBL" id="KAB1082436.1"/>
    </source>
</evidence>
<sequence length="122" mass="14425">MSLPDVRRREGQRYKLAGVLLFSILAILSGANSYRRIQDVMSARLHLFNVSMKPFRRSRFPGLLPIHRCARSFSGSMLSRWKRLFASMREHFWRMARGLLRLMEKCCAAASMPLCIRRRYRF</sequence>
<proteinExistence type="predicted"/>
<dbReference type="EMBL" id="VZUL01000005">
    <property type="protein sequence ID" value="KAB1082436.1"/>
    <property type="molecule type" value="Genomic_DNA"/>
</dbReference>
<evidence type="ECO:0000259" key="1">
    <source>
        <dbReference type="Pfam" id="PF13808"/>
    </source>
</evidence>
<dbReference type="Pfam" id="PF13808">
    <property type="entry name" value="DDE_Tnp_1_assoc"/>
    <property type="match status" value="1"/>
</dbReference>
<evidence type="ECO:0000313" key="3">
    <source>
        <dbReference type="Proteomes" id="UP000386575"/>
    </source>
</evidence>